<dbReference type="PANTHER" id="PTHR30294:SF44">
    <property type="entry name" value="MULTIDRUG ABC TRANSPORTER PERMEASE YBHR-RELATED"/>
    <property type="match status" value="1"/>
</dbReference>
<dbReference type="InterPro" id="IPR047817">
    <property type="entry name" value="ABC2_TM_bact-type"/>
</dbReference>
<feature type="transmembrane region" description="Helical" evidence="8">
    <location>
        <begin position="263"/>
        <end position="282"/>
    </location>
</feature>
<evidence type="ECO:0000256" key="2">
    <source>
        <dbReference type="ARBA" id="ARBA00007783"/>
    </source>
</evidence>
<reference evidence="10" key="1">
    <citation type="journal article" date="2021" name="PeerJ">
        <title>Extensive microbial diversity within the chicken gut microbiome revealed by metagenomics and culture.</title>
        <authorList>
            <person name="Gilroy R."/>
            <person name="Ravi A."/>
            <person name="Getino M."/>
            <person name="Pursley I."/>
            <person name="Horton D.L."/>
            <person name="Alikhan N.F."/>
            <person name="Baker D."/>
            <person name="Gharbi K."/>
            <person name="Hall N."/>
            <person name="Watson M."/>
            <person name="Adriaenssens E.M."/>
            <person name="Foster-Nyarko E."/>
            <person name="Jarju S."/>
            <person name="Secka A."/>
            <person name="Antonio M."/>
            <person name="Oren A."/>
            <person name="Chaudhuri R.R."/>
            <person name="La Ragione R."/>
            <person name="Hildebrand F."/>
            <person name="Pallen M.J."/>
        </authorList>
    </citation>
    <scope>NUCLEOTIDE SEQUENCE</scope>
    <source>
        <strain evidence="10">ChiHecec2B26-446</strain>
    </source>
</reference>
<comment type="subcellular location">
    <subcellularLocation>
        <location evidence="1">Cell membrane</location>
        <topology evidence="1">Multi-pass membrane protein</topology>
    </subcellularLocation>
</comment>
<evidence type="ECO:0000313" key="11">
    <source>
        <dbReference type="Proteomes" id="UP000886752"/>
    </source>
</evidence>
<feature type="domain" description="ABC transmembrane type-2" evidence="9">
    <location>
        <begin position="145"/>
        <end position="376"/>
    </location>
</feature>
<dbReference type="Gene3D" id="3.40.1710.10">
    <property type="entry name" value="abc type-2 transporter like domain"/>
    <property type="match status" value="1"/>
</dbReference>
<feature type="transmembrane region" description="Helical" evidence="8">
    <location>
        <begin position="147"/>
        <end position="164"/>
    </location>
</feature>
<evidence type="ECO:0000256" key="4">
    <source>
        <dbReference type="ARBA" id="ARBA00022475"/>
    </source>
</evidence>
<feature type="transmembrane region" description="Helical" evidence="8">
    <location>
        <begin position="184"/>
        <end position="207"/>
    </location>
</feature>
<comment type="caution">
    <text evidence="10">The sequence shown here is derived from an EMBL/GenBank/DDBJ whole genome shotgun (WGS) entry which is preliminary data.</text>
</comment>
<keyword evidence="5 8" id="KW-0812">Transmembrane</keyword>
<dbReference type="GO" id="GO:0140359">
    <property type="term" value="F:ABC-type transporter activity"/>
    <property type="evidence" value="ECO:0007669"/>
    <property type="project" value="InterPro"/>
</dbReference>
<evidence type="ECO:0000259" key="9">
    <source>
        <dbReference type="PROSITE" id="PS51012"/>
    </source>
</evidence>
<name>A0A9D1TP14_9BACT</name>
<gene>
    <name evidence="10" type="ORF">H9894_03295</name>
</gene>
<dbReference type="InterPro" id="IPR051449">
    <property type="entry name" value="ABC-2_transporter_component"/>
</dbReference>
<evidence type="ECO:0000256" key="6">
    <source>
        <dbReference type="ARBA" id="ARBA00022989"/>
    </source>
</evidence>
<dbReference type="GO" id="GO:0005886">
    <property type="term" value="C:plasma membrane"/>
    <property type="evidence" value="ECO:0007669"/>
    <property type="project" value="UniProtKB-SubCell"/>
</dbReference>
<organism evidence="10 11">
    <name type="scientific">Candidatus Desulfovibrio intestinipullorum</name>
    <dbReference type="NCBI Taxonomy" id="2838536"/>
    <lineage>
        <taxon>Bacteria</taxon>
        <taxon>Pseudomonadati</taxon>
        <taxon>Thermodesulfobacteriota</taxon>
        <taxon>Desulfovibrionia</taxon>
        <taxon>Desulfovibrionales</taxon>
        <taxon>Desulfovibrionaceae</taxon>
        <taxon>Desulfovibrio</taxon>
    </lineage>
</organism>
<evidence type="ECO:0000256" key="1">
    <source>
        <dbReference type="ARBA" id="ARBA00004651"/>
    </source>
</evidence>
<dbReference type="Proteomes" id="UP000886752">
    <property type="component" value="Unassembled WGS sequence"/>
</dbReference>
<comment type="similarity">
    <text evidence="2">Belongs to the ABC-2 integral membrane protein family.</text>
</comment>
<dbReference type="PROSITE" id="PS51012">
    <property type="entry name" value="ABC_TM2"/>
    <property type="match status" value="1"/>
</dbReference>
<protein>
    <submittedName>
        <fullName evidence="10">ABC transporter permease</fullName>
    </submittedName>
</protein>
<evidence type="ECO:0000256" key="7">
    <source>
        <dbReference type="ARBA" id="ARBA00023136"/>
    </source>
</evidence>
<keyword evidence="6 8" id="KW-1133">Transmembrane helix</keyword>
<reference evidence="10" key="2">
    <citation type="submission" date="2021-04" db="EMBL/GenBank/DDBJ databases">
        <authorList>
            <person name="Gilroy R."/>
        </authorList>
    </citation>
    <scope>NUCLEOTIDE SEQUENCE</scope>
    <source>
        <strain evidence="10">ChiHecec2B26-446</strain>
    </source>
</reference>
<keyword evidence="4" id="KW-1003">Cell membrane</keyword>
<feature type="transmembrane region" description="Helical" evidence="8">
    <location>
        <begin position="228"/>
        <end position="257"/>
    </location>
</feature>
<dbReference type="EMBL" id="DXHV01000036">
    <property type="protein sequence ID" value="HIW00198.1"/>
    <property type="molecule type" value="Genomic_DNA"/>
</dbReference>
<feature type="transmembrane region" description="Helical" evidence="8">
    <location>
        <begin position="294"/>
        <end position="312"/>
    </location>
</feature>
<evidence type="ECO:0000256" key="5">
    <source>
        <dbReference type="ARBA" id="ARBA00022692"/>
    </source>
</evidence>
<dbReference type="PANTHER" id="PTHR30294">
    <property type="entry name" value="MEMBRANE COMPONENT OF ABC TRANSPORTER YHHJ-RELATED"/>
    <property type="match status" value="1"/>
</dbReference>
<dbReference type="Pfam" id="PF12698">
    <property type="entry name" value="ABC2_membrane_3"/>
    <property type="match status" value="1"/>
</dbReference>
<sequence>MNARPKIRPKIRVEALSLRRIWAILCKELLVLFYNRTSRLMLIVPPLAQIVIFGWAATMEVRNVTFAVFNRDNGVWSTRVCQTISGSPTFVRMIEVHSDEEVQDCMDRGRTLFCLVFDERFSRDLEAGREARLQVLLDGRRANASQLAVYYLTTIIQTFTAAQANPLSVAVRSWFNPNLDFQWFFLPNLIGMLTYMLGLVVTGLSVAREREVGTFDQLLVTPSTSTEIALAKLMPGCITGCVHGTIFLVITVFGFGVPFTGSVLLLYLSLLVFALASGGMGLMVSSLCATQQQAFLGAFTIGVPSILISGVVTPVNNMPIFLQYVSELVPLRHFAVLCQGVFLKDISPAAAALQLGKIGLICLVSVSVAVWMFRRRT</sequence>
<evidence type="ECO:0000256" key="3">
    <source>
        <dbReference type="ARBA" id="ARBA00022448"/>
    </source>
</evidence>
<proteinExistence type="inferred from homology"/>
<keyword evidence="3" id="KW-0813">Transport</keyword>
<evidence type="ECO:0000256" key="8">
    <source>
        <dbReference type="SAM" id="Phobius"/>
    </source>
</evidence>
<dbReference type="InterPro" id="IPR013525">
    <property type="entry name" value="ABC2_TM"/>
</dbReference>
<accession>A0A9D1TP14</accession>
<feature type="transmembrane region" description="Helical" evidence="8">
    <location>
        <begin position="351"/>
        <end position="373"/>
    </location>
</feature>
<keyword evidence="7 8" id="KW-0472">Membrane</keyword>
<dbReference type="AlphaFoldDB" id="A0A9D1TP14"/>
<evidence type="ECO:0000313" key="10">
    <source>
        <dbReference type="EMBL" id="HIW00198.1"/>
    </source>
</evidence>